<feature type="compositionally biased region" description="Polar residues" evidence="1">
    <location>
        <begin position="33"/>
        <end position="52"/>
    </location>
</feature>
<evidence type="ECO:0000313" key="3">
    <source>
        <dbReference type="WBParaSite" id="L893_g26272.t1"/>
    </source>
</evidence>
<name>A0A1I7ZGE1_9BILA</name>
<keyword evidence="2" id="KW-1185">Reference proteome</keyword>
<feature type="compositionally biased region" description="Basic and acidic residues" evidence="1">
    <location>
        <begin position="54"/>
        <end position="75"/>
    </location>
</feature>
<organism evidence="2 3">
    <name type="scientific">Steinernema glaseri</name>
    <dbReference type="NCBI Taxonomy" id="37863"/>
    <lineage>
        <taxon>Eukaryota</taxon>
        <taxon>Metazoa</taxon>
        <taxon>Ecdysozoa</taxon>
        <taxon>Nematoda</taxon>
        <taxon>Chromadorea</taxon>
        <taxon>Rhabditida</taxon>
        <taxon>Tylenchina</taxon>
        <taxon>Panagrolaimomorpha</taxon>
        <taxon>Strongyloidoidea</taxon>
        <taxon>Steinernematidae</taxon>
        <taxon>Steinernema</taxon>
    </lineage>
</organism>
<dbReference type="Proteomes" id="UP000095287">
    <property type="component" value="Unplaced"/>
</dbReference>
<sequence length="86" mass="9390">MGEVRRCVEETDRSSLGYKKARNGDANGREGQNETTEISKSANSKNGMFSRSTHLKETTGSKRRPAPDKKIHRSGDAAPGVKVSQN</sequence>
<accession>A0A1I7ZGE1</accession>
<feature type="compositionally biased region" description="Basic and acidic residues" evidence="1">
    <location>
        <begin position="1"/>
        <end position="13"/>
    </location>
</feature>
<feature type="region of interest" description="Disordered" evidence="1">
    <location>
        <begin position="1"/>
        <end position="86"/>
    </location>
</feature>
<evidence type="ECO:0000313" key="2">
    <source>
        <dbReference type="Proteomes" id="UP000095287"/>
    </source>
</evidence>
<protein>
    <submittedName>
        <fullName evidence="3">Ovule protein</fullName>
    </submittedName>
</protein>
<dbReference type="AlphaFoldDB" id="A0A1I7ZGE1"/>
<dbReference type="WBParaSite" id="L893_g26272.t1">
    <property type="protein sequence ID" value="L893_g26272.t1"/>
    <property type="gene ID" value="L893_g26272"/>
</dbReference>
<reference evidence="3" key="1">
    <citation type="submission" date="2016-11" db="UniProtKB">
        <authorList>
            <consortium name="WormBaseParasite"/>
        </authorList>
    </citation>
    <scope>IDENTIFICATION</scope>
</reference>
<proteinExistence type="predicted"/>
<evidence type="ECO:0000256" key="1">
    <source>
        <dbReference type="SAM" id="MobiDB-lite"/>
    </source>
</evidence>